<proteinExistence type="predicted"/>
<keyword evidence="2" id="KW-1185">Reference proteome</keyword>
<dbReference type="AlphaFoldDB" id="A0A931HS22"/>
<protein>
    <recommendedName>
        <fullName evidence="3">Fur-regulated basic protein FbpA</fullName>
    </recommendedName>
</protein>
<evidence type="ECO:0000313" key="2">
    <source>
        <dbReference type="Proteomes" id="UP000614490"/>
    </source>
</evidence>
<accession>A0A931HS22</accession>
<dbReference type="RefSeq" id="WP_197315501.1">
    <property type="nucleotide sequence ID" value="NZ_JADZSC010000001.1"/>
</dbReference>
<evidence type="ECO:0000313" key="1">
    <source>
        <dbReference type="EMBL" id="MBH0228857.1"/>
    </source>
</evidence>
<sequence length="62" mass="7416">MTIEPTYLSRGVENRRSHLINKLKDMGYTQDRVGKRTSDMTLTELEQIFINVEYQYKEKIHP</sequence>
<evidence type="ECO:0008006" key="3">
    <source>
        <dbReference type="Google" id="ProtNLM"/>
    </source>
</evidence>
<dbReference type="EMBL" id="JADZSC010000001">
    <property type="protein sequence ID" value="MBH0228857.1"/>
    <property type="molecule type" value="Genomic_DNA"/>
</dbReference>
<dbReference type="Proteomes" id="UP000614490">
    <property type="component" value="Unassembled WGS sequence"/>
</dbReference>
<name>A0A931HS22_9BACI</name>
<gene>
    <name evidence="1" type="ORF">H0267_01415</name>
</gene>
<comment type="caution">
    <text evidence="1">The sequence shown here is derived from an EMBL/GenBank/DDBJ whole genome shotgun (WGS) entry which is preliminary data.</text>
</comment>
<reference evidence="1 2" key="1">
    <citation type="journal article" date="2005" name="Int. J. Syst. Evol. Microbiol.">
        <title>Halobacillus yeomjeoni sp. nov., isolated from a marine solar saltern in Korea.</title>
        <authorList>
            <person name="Yoon J.H."/>
            <person name="Kang S.J."/>
            <person name="Lee C.H."/>
            <person name="Oh H.W."/>
            <person name="Oh T.K."/>
        </authorList>
    </citation>
    <scope>NUCLEOTIDE SEQUENCE [LARGE SCALE GENOMIC DNA]</scope>
    <source>
        <strain evidence="1 2">KCTC 3957</strain>
    </source>
</reference>
<organism evidence="1 2">
    <name type="scientific">Halobacillus yeomjeoni</name>
    <dbReference type="NCBI Taxonomy" id="311194"/>
    <lineage>
        <taxon>Bacteria</taxon>
        <taxon>Bacillati</taxon>
        <taxon>Bacillota</taxon>
        <taxon>Bacilli</taxon>
        <taxon>Bacillales</taxon>
        <taxon>Bacillaceae</taxon>
        <taxon>Halobacillus</taxon>
    </lineage>
</organism>